<organism evidence="1">
    <name type="scientific">Spodoptera frugiperda</name>
    <name type="common">Fall armyworm</name>
    <dbReference type="NCBI Taxonomy" id="7108"/>
    <lineage>
        <taxon>Eukaryota</taxon>
        <taxon>Metazoa</taxon>
        <taxon>Ecdysozoa</taxon>
        <taxon>Arthropoda</taxon>
        <taxon>Hexapoda</taxon>
        <taxon>Insecta</taxon>
        <taxon>Pterygota</taxon>
        <taxon>Neoptera</taxon>
        <taxon>Endopterygota</taxon>
        <taxon>Lepidoptera</taxon>
        <taxon>Glossata</taxon>
        <taxon>Ditrysia</taxon>
        <taxon>Noctuoidea</taxon>
        <taxon>Noctuidae</taxon>
        <taxon>Amphipyrinae</taxon>
        <taxon>Spodoptera</taxon>
    </lineage>
</organism>
<name>A0A2H1WAC9_SPOFR</name>
<proteinExistence type="predicted"/>
<reference evidence="1" key="1">
    <citation type="submission" date="2016-07" db="EMBL/GenBank/DDBJ databases">
        <authorList>
            <person name="Bretaudeau A."/>
        </authorList>
    </citation>
    <scope>NUCLEOTIDE SEQUENCE</scope>
    <source>
        <strain evidence="1">Rice</strain>
        <tissue evidence="1">Whole body</tissue>
    </source>
</reference>
<gene>
    <name evidence="1" type="ORF">SFRICE_015792</name>
</gene>
<evidence type="ECO:0000313" key="1">
    <source>
        <dbReference type="EMBL" id="SOQ49444.1"/>
    </source>
</evidence>
<accession>A0A2H1WAC9</accession>
<dbReference type="AlphaFoldDB" id="A0A2H1WAC9"/>
<sequence>MYRRAIKLRATTEKFFENPKKAQQYFARPGNRTRDPLFGSRTCDHSTNEAAKTLAPHLSHLPAPKHSANSSSILLKSTLFNRLPNQKKVLNSIVTGTGYAE</sequence>
<protein>
    <submittedName>
        <fullName evidence="1">SFRICE_015792</fullName>
    </submittedName>
</protein>
<dbReference type="EMBL" id="ODYU01007042">
    <property type="protein sequence ID" value="SOQ49444.1"/>
    <property type="molecule type" value="Genomic_DNA"/>
</dbReference>